<evidence type="ECO:0000313" key="2">
    <source>
        <dbReference type="EMBL" id="KAJ1209280.1"/>
    </source>
</evidence>
<dbReference type="AlphaFoldDB" id="A0AAV7WAD7"/>
<evidence type="ECO:0000313" key="3">
    <source>
        <dbReference type="Proteomes" id="UP001066276"/>
    </source>
</evidence>
<reference evidence="2" key="1">
    <citation type="journal article" date="2022" name="bioRxiv">
        <title>Sequencing and chromosome-scale assembly of the giantPleurodeles waltlgenome.</title>
        <authorList>
            <person name="Brown T."/>
            <person name="Elewa A."/>
            <person name="Iarovenko S."/>
            <person name="Subramanian E."/>
            <person name="Araus A.J."/>
            <person name="Petzold A."/>
            <person name="Susuki M."/>
            <person name="Suzuki K.-i.T."/>
            <person name="Hayashi T."/>
            <person name="Toyoda A."/>
            <person name="Oliveira C."/>
            <person name="Osipova E."/>
            <person name="Leigh N.D."/>
            <person name="Simon A."/>
            <person name="Yun M.H."/>
        </authorList>
    </citation>
    <scope>NUCLEOTIDE SEQUENCE</scope>
    <source>
        <strain evidence="2">20211129_DDA</strain>
        <tissue evidence="2">Liver</tissue>
    </source>
</reference>
<dbReference type="Proteomes" id="UP001066276">
    <property type="component" value="Chromosome 1_2"/>
</dbReference>
<sequence>MGLRRSRATTAEETARAALKVRRGEAASASSEENNARGRAEEGAPGTGRLLTTRGILSNPPRLLHLTTTLSNSRCLQCHFYLHQGVSLRLNLHSLHIKPYEPGAQFATLSRPVPVTLCRDRGSHGVSPVQRDSNRVCQGRLGEKGTEPASAQGARAGDTG</sequence>
<name>A0AAV7WAD7_PLEWA</name>
<gene>
    <name evidence="2" type="ORF">NDU88_004658</name>
</gene>
<evidence type="ECO:0000256" key="1">
    <source>
        <dbReference type="SAM" id="MobiDB-lite"/>
    </source>
</evidence>
<proteinExistence type="predicted"/>
<organism evidence="2 3">
    <name type="scientific">Pleurodeles waltl</name>
    <name type="common">Iberian ribbed newt</name>
    <dbReference type="NCBI Taxonomy" id="8319"/>
    <lineage>
        <taxon>Eukaryota</taxon>
        <taxon>Metazoa</taxon>
        <taxon>Chordata</taxon>
        <taxon>Craniata</taxon>
        <taxon>Vertebrata</taxon>
        <taxon>Euteleostomi</taxon>
        <taxon>Amphibia</taxon>
        <taxon>Batrachia</taxon>
        <taxon>Caudata</taxon>
        <taxon>Salamandroidea</taxon>
        <taxon>Salamandridae</taxon>
        <taxon>Pleurodelinae</taxon>
        <taxon>Pleurodeles</taxon>
    </lineage>
</organism>
<feature type="region of interest" description="Disordered" evidence="1">
    <location>
        <begin position="1"/>
        <end position="50"/>
    </location>
</feature>
<protein>
    <submittedName>
        <fullName evidence="2">Uncharacterized protein</fullName>
    </submittedName>
</protein>
<dbReference type="EMBL" id="JANPWB010000002">
    <property type="protein sequence ID" value="KAJ1209280.1"/>
    <property type="molecule type" value="Genomic_DNA"/>
</dbReference>
<feature type="compositionally biased region" description="Low complexity" evidence="1">
    <location>
        <begin position="8"/>
        <end position="18"/>
    </location>
</feature>
<feature type="region of interest" description="Disordered" evidence="1">
    <location>
        <begin position="121"/>
        <end position="160"/>
    </location>
</feature>
<accession>A0AAV7WAD7</accession>
<comment type="caution">
    <text evidence="2">The sequence shown here is derived from an EMBL/GenBank/DDBJ whole genome shotgun (WGS) entry which is preliminary data.</text>
</comment>
<keyword evidence="3" id="KW-1185">Reference proteome</keyword>